<dbReference type="EMBL" id="CT868652">
    <property type="protein sequence ID" value="CAK88965.1"/>
    <property type="molecule type" value="Genomic_DNA"/>
</dbReference>
<keyword evidence="2" id="KW-1185">Reference proteome</keyword>
<gene>
    <name evidence="1" type="ORF">GSPATT00022134001</name>
</gene>
<dbReference type="InParanoid" id="A0E0Z8"/>
<sequence>MESAFIVSKWCTQLTKSRKDNEFRIKAKDLSHIPQDKYGDHSNIGTEYSCLELGCTRWFDTNDVNQKI</sequence>
<dbReference type="Proteomes" id="UP000000600">
    <property type="component" value="Unassembled WGS sequence"/>
</dbReference>
<organism evidence="1 2">
    <name type="scientific">Paramecium tetraurelia</name>
    <dbReference type="NCBI Taxonomy" id="5888"/>
    <lineage>
        <taxon>Eukaryota</taxon>
        <taxon>Sar</taxon>
        <taxon>Alveolata</taxon>
        <taxon>Ciliophora</taxon>
        <taxon>Intramacronucleata</taxon>
        <taxon>Oligohymenophorea</taxon>
        <taxon>Peniculida</taxon>
        <taxon>Parameciidae</taxon>
        <taxon>Paramecium</taxon>
    </lineage>
</organism>
<dbReference type="KEGG" id="ptm:GSPATT00022134001"/>
<accession>A0E0Z8</accession>
<proteinExistence type="predicted"/>
<evidence type="ECO:0000313" key="2">
    <source>
        <dbReference type="Proteomes" id="UP000000600"/>
    </source>
</evidence>
<dbReference type="HOGENOM" id="CLU_2799470_0_0_1"/>
<dbReference type="RefSeq" id="XP_001456362.1">
    <property type="nucleotide sequence ID" value="XM_001456325.1"/>
</dbReference>
<dbReference type="AlphaFoldDB" id="A0E0Z8"/>
<reference evidence="1 2" key="1">
    <citation type="journal article" date="2006" name="Nature">
        <title>Global trends of whole-genome duplications revealed by the ciliate Paramecium tetraurelia.</title>
        <authorList>
            <consortium name="Genoscope"/>
            <person name="Aury J.-M."/>
            <person name="Jaillon O."/>
            <person name="Duret L."/>
            <person name="Noel B."/>
            <person name="Jubin C."/>
            <person name="Porcel B.M."/>
            <person name="Segurens B."/>
            <person name="Daubin V."/>
            <person name="Anthouard V."/>
            <person name="Aiach N."/>
            <person name="Arnaiz O."/>
            <person name="Billaut A."/>
            <person name="Beisson J."/>
            <person name="Blanc I."/>
            <person name="Bouhouche K."/>
            <person name="Camara F."/>
            <person name="Duharcourt S."/>
            <person name="Guigo R."/>
            <person name="Gogendeau D."/>
            <person name="Katinka M."/>
            <person name="Keller A.-M."/>
            <person name="Kissmehl R."/>
            <person name="Klotz C."/>
            <person name="Koll F."/>
            <person name="Le Moue A."/>
            <person name="Lepere C."/>
            <person name="Malinsky S."/>
            <person name="Nowacki M."/>
            <person name="Nowak J.K."/>
            <person name="Plattner H."/>
            <person name="Poulain J."/>
            <person name="Ruiz F."/>
            <person name="Serrano V."/>
            <person name="Zagulski M."/>
            <person name="Dessen P."/>
            <person name="Betermier M."/>
            <person name="Weissenbach J."/>
            <person name="Scarpelli C."/>
            <person name="Schachter V."/>
            <person name="Sperling L."/>
            <person name="Meyer E."/>
            <person name="Cohen J."/>
            <person name="Wincker P."/>
        </authorList>
    </citation>
    <scope>NUCLEOTIDE SEQUENCE [LARGE SCALE GENOMIC DNA]</scope>
    <source>
        <strain evidence="1 2">Stock d4-2</strain>
    </source>
</reference>
<name>A0E0Z8_PARTE</name>
<dbReference type="GeneID" id="5042147"/>
<protein>
    <submittedName>
        <fullName evidence="1">Uncharacterized protein</fullName>
    </submittedName>
</protein>
<evidence type="ECO:0000313" key="1">
    <source>
        <dbReference type="EMBL" id="CAK88965.1"/>
    </source>
</evidence>